<dbReference type="Gene3D" id="1.25.40.10">
    <property type="entry name" value="Tetratricopeptide repeat domain"/>
    <property type="match status" value="1"/>
</dbReference>
<evidence type="ECO:0008006" key="3">
    <source>
        <dbReference type="Google" id="ProtNLM"/>
    </source>
</evidence>
<dbReference type="SUPFAM" id="SSF81901">
    <property type="entry name" value="HCP-like"/>
    <property type="match status" value="1"/>
</dbReference>
<reference evidence="1 2" key="2">
    <citation type="journal article" date="2018" name="Nature">
        <title>Mutant phenotypes for thousands of bacterial genes of unknown function.</title>
        <authorList>
            <person name="Price M.N."/>
            <person name="Wetmore K.M."/>
            <person name="Waters R.J."/>
            <person name="Callaghan M."/>
            <person name="Ray J."/>
            <person name="Liu H."/>
            <person name="Kuehl J.V."/>
            <person name="Melnyk R.A."/>
            <person name="Lamson J.S."/>
            <person name="Suh Y."/>
            <person name="Carlson H.K."/>
            <person name="Esquivel Z."/>
            <person name="Sadeeshkumar H."/>
            <person name="Chakraborty R."/>
            <person name="Zane G.M."/>
            <person name="Rubin B.E."/>
            <person name="Wall J.D."/>
            <person name="Visel A."/>
            <person name="Bristow J."/>
            <person name="Blow M.J."/>
            <person name="Arkin A.P."/>
            <person name="Deutschbauer A.M."/>
        </authorList>
    </citation>
    <scope>NUCLEOTIDE SEQUENCE [LARGE SCALE GENOMIC DNA]</scope>
    <source>
        <strain evidence="1 2">FW300-N1B4</strain>
    </source>
</reference>
<dbReference type="AlphaFoldDB" id="A0A161ZAJ2"/>
<protein>
    <recommendedName>
        <fullName evidence="3">Sel1 repeat family protein</fullName>
    </recommendedName>
</protein>
<dbReference type="EMBL" id="LUKJ01000002">
    <property type="protein sequence ID" value="KZN20737.1"/>
    <property type="molecule type" value="Genomic_DNA"/>
</dbReference>
<evidence type="ECO:0000313" key="1">
    <source>
        <dbReference type="EMBL" id="KZN20737.1"/>
    </source>
</evidence>
<organism evidence="1 2">
    <name type="scientific">Pseudomonas fluorescens</name>
    <dbReference type="NCBI Taxonomy" id="294"/>
    <lineage>
        <taxon>Bacteria</taxon>
        <taxon>Pseudomonadati</taxon>
        <taxon>Pseudomonadota</taxon>
        <taxon>Gammaproteobacteria</taxon>
        <taxon>Pseudomonadales</taxon>
        <taxon>Pseudomonadaceae</taxon>
        <taxon>Pseudomonas</taxon>
    </lineage>
</organism>
<name>A0A161ZAJ2_PSEFL</name>
<evidence type="ECO:0000313" key="2">
    <source>
        <dbReference type="Proteomes" id="UP000076489"/>
    </source>
</evidence>
<comment type="caution">
    <text evidence="1">The sequence shown here is derived from an EMBL/GenBank/DDBJ whole genome shotgun (WGS) entry which is preliminary data.</text>
</comment>
<gene>
    <name evidence="1" type="ORF">A1D17_04120</name>
</gene>
<proteinExistence type="predicted"/>
<sequence length="601" mass="65104">MREGYNSKAEKAFESGGKTRSSVSIQFCTAIRLRQNTGSANYLQIKRGSNVSLSKAFQQTRNLGDLTAAWVKVLHAEIKARDISTKVKLATGDTASLLAPAALVAKLLIASGIETEGKTLRVLLLGDDAIARMDRAMWAHYAGGFLGDDTTVKIYQPKDELPTSPMHPIGESLGLPISELISHETIQAGMHEEFDLAIWVHPATEVKTYDVHSLASALALRGRGVPVFACVFNELDLHVQNYMLSLDGLRLALLSDSLERGSSTVNNFGISSQDAGVDGGWGAVLCRLETSSQALPKEDVAAVYAAAAMLRIEGAGTGSWQFGNRINGVAFNKIIPTGLLGNMAVDDKTGYILTENNKPRIINVVGHLWTEHLSRMPKAKFHLLAWAARIKLSYLNGLPKEESKRAEAIAILTQAHQDGVYDAAVGLARGYEASGSKADQVLAQAIYMQVGASHPMSAYAVGHAFVEKGLMEKASEFLEYAAAFGYPPATADFGIVQIQLGKVGKGMAAIKKAAAMGDSKANFIMAEQMIEEGHYMDSFTPLRAAWSIGHAQALETAQWLAKNLMDKNMGKRTQLKQEIRDIESFQKKRGRLENEVRAVNA</sequence>
<reference evidence="2" key="1">
    <citation type="submission" date="2016-03" db="EMBL/GenBank/DDBJ databases">
        <authorList>
            <person name="Ray J."/>
            <person name="Price M."/>
            <person name="Deutschbauer A."/>
        </authorList>
    </citation>
    <scope>NUCLEOTIDE SEQUENCE [LARGE SCALE GENOMIC DNA]</scope>
    <source>
        <strain evidence="2">FW300-N1B4</strain>
    </source>
</reference>
<dbReference type="Proteomes" id="UP000076489">
    <property type="component" value="Unassembled WGS sequence"/>
</dbReference>
<dbReference type="InterPro" id="IPR011990">
    <property type="entry name" value="TPR-like_helical_dom_sf"/>
</dbReference>
<accession>A0A161ZAJ2</accession>